<comment type="caution">
    <text evidence="2">The sequence shown here is derived from an EMBL/GenBank/DDBJ whole genome shotgun (WGS) entry which is preliminary data.</text>
</comment>
<dbReference type="EMBL" id="JANEYF010001062">
    <property type="protein sequence ID" value="KAJ8966148.1"/>
    <property type="molecule type" value="Genomic_DNA"/>
</dbReference>
<dbReference type="Proteomes" id="UP001162156">
    <property type="component" value="Unassembled WGS sequence"/>
</dbReference>
<dbReference type="GO" id="GO:0015629">
    <property type="term" value="C:actin cytoskeleton"/>
    <property type="evidence" value="ECO:0007669"/>
    <property type="project" value="TreeGrafter"/>
</dbReference>
<organism evidence="2 3">
    <name type="scientific">Rhamnusium bicolor</name>
    <dbReference type="NCBI Taxonomy" id="1586634"/>
    <lineage>
        <taxon>Eukaryota</taxon>
        <taxon>Metazoa</taxon>
        <taxon>Ecdysozoa</taxon>
        <taxon>Arthropoda</taxon>
        <taxon>Hexapoda</taxon>
        <taxon>Insecta</taxon>
        <taxon>Pterygota</taxon>
        <taxon>Neoptera</taxon>
        <taxon>Endopterygota</taxon>
        <taxon>Coleoptera</taxon>
        <taxon>Polyphaga</taxon>
        <taxon>Cucujiformia</taxon>
        <taxon>Chrysomeloidea</taxon>
        <taxon>Cerambycidae</taxon>
        <taxon>Lepturinae</taxon>
        <taxon>Rhagiini</taxon>
        <taxon>Rhamnusium</taxon>
    </lineage>
</organism>
<dbReference type="PANTHER" id="PTHR17271:SF1">
    <property type="entry name" value="PROTEIN OUTSPREAD"/>
    <property type="match status" value="1"/>
</dbReference>
<keyword evidence="3" id="KW-1185">Reference proteome</keyword>
<dbReference type="PANTHER" id="PTHR17271">
    <property type="entry name" value="PLECKSTRIN HOMOLOGY PH DOMAIN-CONTAINING PROTEIN"/>
    <property type="match status" value="1"/>
</dbReference>
<evidence type="ECO:0000313" key="2">
    <source>
        <dbReference type="EMBL" id="KAJ8966148.1"/>
    </source>
</evidence>
<feature type="coiled-coil region" evidence="1">
    <location>
        <begin position="9"/>
        <end position="113"/>
    </location>
</feature>
<dbReference type="GO" id="GO:0051015">
    <property type="term" value="F:actin filament binding"/>
    <property type="evidence" value="ECO:0007669"/>
    <property type="project" value="TreeGrafter"/>
</dbReference>
<dbReference type="InterPro" id="IPR052223">
    <property type="entry name" value="Actin_Cytoskeleton_Reg"/>
</dbReference>
<accession>A0AAV8ZLA7</accession>
<name>A0AAV8ZLA7_9CUCU</name>
<evidence type="ECO:0000313" key="3">
    <source>
        <dbReference type="Proteomes" id="UP001162156"/>
    </source>
</evidence>
<sequence>MEQWHCRTIHELREAHAQEVEILKQEKEQALAEETQATLAALDAMRKAHVAEVQREVAKFKQEFARQQRDDIFDLSEKLSVKSLEAAALEEQLGSATRQLAHAQQHILQLERNPQLSPLQVIEII</sequence>
<gene>
    <name evidence="2" type="ORF">NQ314_003711</name>
</gene>
<protein>
    <submittedName>
        <fullName evidence="2">Uncharacterized protein</fullName>
    </submittedName>
</protein>
<dbReference type="AlphaFoldDB" id="A0AAV8ZLA7"/>
<reference evidence="2" key="1">
    <citation type="journal article" date="2023" name="Insect Mol. Biol.">
        <title>Genome sequencing provides insights into the evolution of gene families encoding plant cell wall-degrading enzymes in longhorned beetles.</title>
        <authorList>
            <person name="Shin N.R."/>
            <person name="Okamura Y."/>
            <person name="Kirsch R."/>
            <person name="Pauchet Y."/>
        </authorList>
    </citation>
    <scope>NUCLEOTIDE SEQUENCE</scope>
    <source>
        <strain evidence="2">RBIC_L_NR</strain>
    </source>
</reference>
<keyword evidence="1" id="KW-0175">Coiled coil</keyword>
<evidence type="ECO:0000256" key="1">
    <source>
        <dbReference type="SAM" id="Coils"/>
    </source>
</evidence>
<proteinExistence type="predicted"/>